<sequence>MKFKIIFIGIFLSIGCISCSNDKVEMTSIQPSTNLVEMEAEGGETEITFTNGDWSITKVINKEGNVNIVGDIYAQNGEIIQNNKILVLEDLGKIVANWENKGFTITRETSSSLKIKLNENSTGESFTFTLVLNSGQEINVTQKKSQGYEFSNIKFNTNEEDTDSLFVQKGVTYKFNINEPQSFRFLPYDGLTIQNQSRFESLENDAFAWLERDSLMIKVPTSIYNDEIYFGREKRLYSNIWSINPHGFEEMETVTIPKGQSAFLTEIELRKRQVSYRLRLINNRTLEEKIIEGKWIEIAPTGKYSINWQE</sequence>
<name>A0A482TTP2_9FLAO</name>
<dbReference type="Proteomes" id="UP000253235">
    <property type="component" value="Unassembled WGS sequence"/>
</dbReference>
<keyword evidence="2" id="KW-1185">Reference proteome</keyword>
<dbReference type="OrthoDB" id="1322980at2"/>
<organism evidence="1 2">
    <name type="scientific">Flavobacterium petrolei</name>
    <dbReference type="NCBI Taxonomy" id="2259594"/>
    <lineage>
        <taxon>Bacteria</taxon>
        <taxon>Pseudomonadati</taxon>
        <taxon>Bacteroidota</taxon>
        <taxon>Flavobacteriia</taxon>
        <taxon>Flavobacteriales</taxon>
        <taxon>Flavobacteriaceae</taxon>
        <taxon>Flavobacterium</taxon>
    </lineage>
</organism>
<comment type="caution">
    <text evidence="1">The sequence shown here is derived from an EMBL/GenBank/DDBJ whole genome shotgun (WGS) entry which is preliminary data.</text>
</comment>
<reference evidence="1 2" key="1">
    <citation type="submission" date="2019-01" db="EMBL/GenBank/DDBJ databases">
        <title>Flavobacterium sp. nov. isolated from arctic soil.</title>
        <authorList>
            <person name="Kim D.-U."/>
        </authorList>
    </citation>
    <scope>NUCLEOTIDE SEQUENCE [LARGE SCALE GENOMIC DNA]</scope>
    <source>
        <strain evidence="1 2">Kopri-42</strain>
    </source>
</reference>
<proteinExistence type="predicted"/>
<dbReference type="AlphaFoldDB" id="A0A482TTP2"/>
<gene>
    <name evidence="1" type="ORF">DR871_012355</name>
</gene>
<dbReference type="EMBL" id="QNVY02000004">
    <property type="protein sequence ID" value="RYJ51222.1"/>
    <property type="molecule type" value="Genomic_DNA"/>
</dbReference>
<dbReference type="PROSITE" id="PS51257">
    <property type="entry name" value="PROKAR_LIPOPROTEIN"/>
    <property type="match status" value="1"/>
</dbReference>
<protein>
    <submittedName>
        <fullName evidence="1">Uncharacterized protein</fullName>
    </submittedName>
</protein>
<dbReference type="RefSeq" id="WP_113666607.1">
    <property type="nucleotide sequence ID" value="NZ_QNVY02000004.1"/>
</dbReference>
<accession>A0A482TTP2</accession>
<evidence type="ECO:0000313" key="2">
    <source>
        <dbReference type="Proteomes" id="UP000253235"/>
    </source>
</evidence>
<evidence type="ECO:0000313" key="1">
    <source>
        <dbReference type="EMBL" id="RYJ51222.1"/>
    </source>
</evidence>